<dbReference type="PANTHER" id="PTHR33568:SF3">
    <property type="entry name" value="DNA-DIRECTED DNA POLYMERASE"/>
    <property type="match status" value="1"/>
</dbReference>
<accession>A0A232ED76</accession>
<reference evidence="1 2" key="1">
    <citation type="journal article" date="2017" name="Curr. Biol.">
        <title>The Evolution of Venom by Co-option of Single-Copy Genes.</title>
        <authorList>
            <person name="Martinson E.O."/>
            <person name="Mrinalini"/>
            <person name="Kelkar Y.D."/>
            <person name="Chang C.H."/>
            <person name="Werren J.H."/>
        </authorList>
    </citation>
    <scope>NUCLEOTIDE SEQUENCE [LARGE SCALE GENOMIC DNA]</scope>
    <source>
        <strain evidence="1 2">Alberta</strain>
        <tissue evidence="1">Whole body</tissue>
    </source>
</reference>
<organism evidence="1 2">
    <name type="scientific">Trichomalopsis sarcophagae</name>
    <dbReference type="NCBI Taxonomy" id="543379"/>
    <lineage>
        <taxon>Eukaryota</taxon>
        <taxon>Metazoa</taxon>
        <taxon>Ecdysozoa</taxon>
        <taxon>Arthropoda</taxon>
        <taxon>Hexapoda</taxon>
        <taxon>Insecta</taxon>
        <taxon>Pterygota</taxon>
        <taxon>Neoptera</taxon>
        <taxon>Endopterygota</taxon>
        <taxon>Hymenoptera</taxon>
        <taxon>Apocrita</taxon>
        <taxon>Proctotrupomorpha</taxon>
        <taxon>Chalcidoidea</taxon>
        <taxon>Pteromalidae</taxon>
        <taxon>Pteromalinae</taxon>
        <taxon>Trichomalopsis</taxon>
    </lineage>
</organism>
<evidence type="ECO:0000313" key="2">
    <source>
        <dbReference type="Proteomes" id="UP000215335"/>
    </source>
</evidence>
<proteinExistence type="predicted"/>
<dbReference type="Proteomes" id="UP000215335">
    <property type="component" value="Unassembled WGS sequence"/>
</dbReference>
<name>A0A232ED76_9HYME</name>
<dbReference type="PANTHER" id="PTHR33568">
    <property type="entry name" value="DNA POLYMERASE"/>
    <property type="match status" value="1"/>
</dbReference>
<evidence type="ECO:0008006" key="3">
    <source>
        <dbReference type="Google" id="ProtNLM"/>
    </source>
</evidence>
<protein>
    <recommendedName>
        <fullName evidence="3">DNA-directed DNA polymerase</fullName>
    </recommendedName>
</protein>
<dbReference type="EMBL" id="NNAY01007663">
    <property type="protein sequence ID" value="OXU16303.1"/>
    <property type="molecule type" value="Genomic_DNA"/>
</dbReference>
<dbReference type="STRING" id="543379.A0A232ED76"/>
<dbReference type="AlphaFoldDB" id="A0A232ED76"/>
<dbReference type="OrthoDB" id="5871067at2759"/>
<gene>
    <name evidence="1" type="ORF">TSAR_012709</name>
</gene>
<comment type="caution">
    <text evidence="1">The sequence shown here is derived from an EMBL/GenBank/DDBJ whole genome shotgun (WGS) entry which is preliminary data.</text>
</comment>
<sequence length="209" mass="24542">MPPVESYSPDSMGVEERKTFLEWYADRKGQNYIFDFQNEIIKYCRQDVKILRLACLAFRKTFIECGSTDPFLECVTIASSCMRVYRRQFLNKNTVGIIPSGGYRRANKQSLKAAQWLTWMEHETDWPIEHSVNSREKRLPEGPLVDGFCVLENNEKVVLQFHGCYWHGCVRCYIDGRDLSIVNGESMDERYERTLRVSLSAKRNMDWKI</sequence>
<evidence type="ECO:0000313" key="1">
    <source>
        <dbReference type="EMBL" id="OXU16303.1"/>
    </source>
</evidence>
<keyword evidence="2" id="KW-1185">Reference proteome</keyword>